<evidence type="ECO:0000256" key="9">
    <source>
        <dbReference type="SAM" id="Phobius"/>
    </source>
</evidence>
<keyword evidence="4" id="KW-0808">Transferase</keyword>
<keyword evidence="12" id="KW-1185">Reference proteome</keyword>
<accession>A0ABR8Z727</accession>
<dbReference type="Proteomes" id="UP000661894">
    <property type="component" value="Unassembled WGS sequence"/>
</dbReference>
<proteinExistence type="predicted"/>
<dbReference type="Gene3D" id="3.30.565.10">
    <property type="entry name" value="Histidine kinase-like ATPase, C-terminal domain"/>
    <property type="match status" value="1"/>
</dbReference>
<evidence type="ECO:0000256" key="3">
    <source>
        <dbReference type="ARBA" id="ARBA00022553"/>
    </source>
</evidence>
<keyword evidence="5" id="KW-0547">Nucleotide-binding</keyword>
<evidence type="ECO:0000259" key="10">
    <source>
        <dbReference type="Pfam" id="PF07730"/>
    </source>
</evidence>
<keyword evidence="3" id="KW-0597">Phosphoprotein</keyword>
<protein>
    <recommendedName>
        <fullName evidence="2">histidine kinase</fullName>
        <ecNumber evidence="2">2.7.13.3</ecNumber>
    </recommendedName>
</protein>
<reference evidence="11 12" key="1">
    <citation type="submission" date="2020-08" db="EMBL/GenBank/DDBJ databases">
        <title>A Genomic Blueprint of the Chicken Gut Microbiome.</title>
        <authorList>
            <person name="Gilroy R."/>
            <person name="Ravi A."/>
            <person name="Getino M."/>
            <person name="Pursley I."/>
            <person name="Horton D.L."/>
            <person name="Alikhan N.-F."/>
            <person name="Baker D."/>
            <person name="Gharbi K."/>
            <person name="Hall N."/>
            <person name="Watson M."/>
            <person name="Adriaenssens E.M."/>
            <person name="Foster-Nyarko E."/>
            <person name="Jarju S."/>
            <person name="Secka A."/>
            <person name="Antonio M."/>
            <person name="Oren A."/>
            <person name="Chaudhuri R."/>
            <person name="La Ragione R.M."/>
            <person name="Hildebrand F."/>
            <person name="Pallen M.J."/>
        </authorList>
    </citation>
    <scope>NUCLEOTIDE SEQUENCE [LARGE SCALE GENOMIC DNA]</scope>
    <source>
        <strain evidence="11 12">Sa1BUA1</strain>
    </source>
</reference>
<keyword evidence="8" id="KW-0902">Two-component regulatory system</keyword>
<keyword evidence="9" id="KW-0472">Membrane</keyword>
<sequence>MADDGEPRGTLRRLGRVLQAAPRPLSRVAATVLALLGAVLLLDFLLDTPVVTLAELLRCVLFGLACLGLPVSTRYPAAATALFLPGSAVAAVVTDRIGIVTIMACVLVAVVATVASARAAAVVLAVLTAWAAGVSVAVYGDLTHLGPYLLFAVPATLVGLAFGRLRLHSSRTERHNRELLRRQAEVRARERESLARDLHDVVAHQLTLISLVGGSRARSSDPEKLRSALQETSELSREALVELRKLLRVLRDSSSVGTEADPTPHGLVDVGLHDGVHHLAQRLLDLGFPVDLTIDAPGEIRTPRTTVESILRILQEATTNVVKYAVPASPVVIAVRLSPESLSLTVESEVAPARRRMSPELGTGQGIIGMQERAALLGGEAIIGPVGTTWSVQVALPL</sequence>
<evidence type="ECO:0000313" key="11">
    <source>
        <dbReference type="EMBL" id="MBD8063584.1"/>
    </source>
</evidence>
<comment type="caution">
    <text evidence="11">The sequence shown here is derived from an EMBL/GenBank/DDBJ whole genome shotgun (WGS) entry which is preliminary data.</text>
</comment>
<organism evidence="11 12">
    <name type="scientific">Oceanitalea stevensii</name>
    <dbReference type="NCBI Taxonomy" id="2763072"/>
    <lineage>
        <taxon>Bacteria</taxon>
        <taxon>Bacillati</taxon>
        <taxon>Actinomycetota</taxon>
        <taxon>Actinomycetes</taxon>
        <taxon>Micrococcales</taxon>
        <taxon>Bogoriellaceae</taxon>
        <taxon>Georgenia</taxon>
    </lineage>
</organism>
<feature type="transmembrane region" description="Helical" evidence="9">
    <location>
        <begin position="122"/>
        <end position="142"/>
    </location>
</feature>
<evidence type="ECO:0000256" key="1">
    <source>
        <dbReference type="ARBA" id="ARBA00000085"/>
    </source>
</evidence>
<dbReference type="Pfam" id="PF07730">
    <property type="entry name" value="HisKA_3"/>
    <property type="match status" value="1"/>
</dbReference>
<dbReference type="CDD" id="cd16917">
    <property type="entry name" value="HATPase_UhpB-NarQ-NarX-like"/>
    <property type="match status" value="1"/>
</dbReference>
<dbReference type="EC" id="2.7.13.3" evidence="2"/>
<dbReference type="InterPro" id="IPR011712">
    <property type="entry name" value="Sig_transdc_His_kin_sub3_dim/P"/>
</dbReference>
<keyword evidence="6" id="KW-0418">Kinase</keyword>
<keyword evidence="9" id="KW-1133">Transmembrane helix</keyword>
<evidence type="ECO:0000256" key="4">
    <source>
        <dbReference type="ARBA" id="ARBA00022679"/>
    </source>
</evidence>
<dbReference type="InterPro" id="IPR050482">
    <property type="entry name" value="Sensor_HK_TwoCompSys"/>
</dbReference>
<dbReference type="EMBL" id="JACSPO010000013">
    <property type="protein sequence ID" value="MBD8063584.1"/>
    <property type="molecule type" value="Genomic_DNA"/>
</dbReference>
<dbReference type="SUPFAM" id="SSF55874">
    <property type="entry name" value="ATPase domain of HSP90 chaperone/DNA topoisomerase II/histidine kinase"/>
    <property type="match status" value="1"/>
</dbReference>
<name>A0ABR8Z727_9MICO</name>
<evidence type="ECO:0000256" key="5">
    <source>
        <dbReference type="ARBA" id="ARBA00022741"/>
    </source>
</evidence>
<keyword evidence="7" id="KW-0067">ATP-binding</keyword>
<feature type="domain" description="Signal transduction histidine kinase subgroup 3 dimerisation and phosphoacceptor" evidence="10">
    <location>
        <begin position="190"/>
        <end position="253"/>
    </location>
</feature>
<evidence type="ECO:0000256" key="6">
    <source>
        <dbReference type="ARBA" id="ARBA00022777"/>
    </source>
</evidence>
<evidence type="ECO:0000313" key="12">
    <source>
        <dbReference type="Proteomes" id="UP000661894"/>
    </source>
</evidence>
<evidence type="ECO:0000256" key="8">
    <source>
        <dbReference type="ARBA" id="ARBA00023012"/>
    </source>
</evidence>
<evidence type="ECO:0000256" key="2">
    <source>
        <dbReference type="ARBA" id="ARBA00012438"/>
    </source>
</evidence>
<dbReference type="Gene3D" id="1.20.5.1930">
    <property type="match status" value="1"/>
</dbReference>
<feature type="transmembrane region" description="Helical" evidence="9">
    <location>
        <begin position="97"/>
        <end position="115"/>
    </location>
</feature>
<feature type="transmembrane region" description="Helical" evidence="9">
    <location>
        <begin position="148"/>
        <end position="167"/>
    </location>
</feature>
<evidence type="ECO:0000256" key="7">
    <source>
        <dbReference type="ARBA" id="ARBA00022840"/>
    </source>
</evidence>
<dbReference type="PANTHER" id="PTHR24421:SF10">
    <property type="entry name" value="NITRATE_NITRITE SENSOR PROTEIN NARQ"/>
    <property type="match status" value="1"/>
</dbReference>
<gene>
    <name evidence="11" type="ORF">H9624_14775</name>
</gene>
<dbReference type="RefSeq" id="WP_251840683.1">
    <property type="nucleotide sequence ID" value="NZ_JACSPO010000013.1"/>
</dbReference>
<comment type="catalytic activity">
    <reaction evidence="1">
        <text>ATP + protein L-histidine = ADP + protein N-phospho-L-histidine.</text>
        <dbReference type="EC" id="2.7.13.3"/>
    </reaction>
</comment>
<dbReference type="InterPro" id="IPR036890">
    <property type="entry name" value="HATPase_C_sf"/>
</dbReference>
<feature type="transmembrane region" description="Helical" evidence="9">
    <location>
        <begin position="56"/>
        <end position="77"/>
    </location>
</feature>
<dbReference type="PANTHER" id="PTHR24421">
    <property type="entry name" value="NITRATE/NITRITE SENSOR PROTEIN NARX-RELATED"/>
    <property type="match status" value="1"/>
</dbReference>
<feature type="transmembrane region" description="Helical" evidence="9">
    <location>
        <begin position="25"/>
        <end position="44"/>
    </location>
</feature>
<keyword evidence="9" id="KW-0812">Transmembrane</keyword>